<comment type="cofactor">
    <cofactor evidence="11">
        <name>pyruvate</name>
        <dbReference type="ChEBI" id="CHEBI:15361"/>
    </cofactor>
    <text evidence="11">Binds 1 pyruvoyl group covalently per subunit.</text>
</comment>
<name>A0A0R2RKG1_9BACT</name>
<evidence type="ECO:0000256" key="4">
    <source>
        <dbReference type="ARBA" id="ARBA00023098"/>
    </source>
</evidence>
<keyword evidence="4 11" id="KW-0443">Lipid metabolism</keyword>
<comment type="pathway">
    <text evidence="11">Phospholipid metabolism; phosphatidylethanolamine biosynthesis; phosphatidylethanolamine from CDP-diacylglycerol: step 2/2.</text>
</comment>
<keyword evidence="1 11" id="KW-1003">Cell membrane</keyword>
<keyword evidence="5 11" id="KW-0472">Membrane</keyword>
<dbReference type="Pfam" id="PF02666">
    <property type="entry name" value="PS_Dcarbxylase"/>
    <property type="match status" value="1"/>
</dbReference>
<dbReference type="Proteomes" id="UP000051269">
    <property type="component" value="Unassembled WGS sequence"/>
</dbReference>
<gene>
    <name evidence="11" type="primary">psd</name>
    <name evidence="13" type="ORF">ABR82_07490</name>
</gene>
<evidence type="ECO:0000313" key="13">
    <source>
        <dbReference type="EMBL" id="KRO63180.1"/>
    </source>
</evidence>
<evidence type="ECO:0000256" key="11">
    <source>
        <dbReference type="HAMAP-Rule" id="MF_00664"/>
    </source>
</evidence>
<evidence type="ECO:0000256" key="9">
    <source>
        <dbReference type="ARBA" id="ARBA00023264"/>
    </source>
</evidence>
<comment type="catalytic activity">
    <reaction evidence="11">
        <text>a 1,2-diacyl-sn-glycero-3-phospho-L-serine + H(+) = a 1,2-diacyl-sn-glycero-3-phosphoethanolamine + CO2</text>
        <dbReference type="Rhea" id="RHEA:20828"/>
        <dbReference type="ChEBI" id="CHEBI:15378"/>
        <dbReference type="ChEBI" id="CHEBI:16526"/>
        <dbReference type="ChEBI" id="CHEBI:57262"/>
        <dbReference type="ChEBI" id="CHEBI:64612"/>
        <dbReference type="EC" id="4.1.1.65"/>
    </reaction>
</comment>
<dbReference type="HAMAP" id="MF_00664">
    <property type="entry name" value="PS_decarb_PSD_A"/>
    <property type="match status" value="1"/>
</dbReference>
<dbReference type="InterPro" id="IPR003817">
    <property type="entry name" value="PS_Dcarbxylase"/>
</dbReference>
<comment type="PTM">
    <text evidence="11">Is synthesized initially as an inactive proenzyme. Formation of the active enzyme involves a self-maturation process in which the active site pyruvoyl group is generated from an internal serine residue via an autocatalytic post-translational modification. Two non-identical subunits are generated from the proenzyme in this reaction, and the pyruvate is formed at the N-terminus of the alpha chain, which is derived from the carboxyl end of the proenzyme. The post-translation cleavage follows an unusual pathway, termed non-hydrolytic serinolysis, in which the side chain hydroxyl group of the serine supplies its oxygen atom to form the C-terminus of the beta chain, while the remainder of the serine residue undergoes an oxidative deamination to produce ammonia and the pyruvoyl prosthetic group on the alpha chain.</text>
</comment>
<comment type="subcellular location">
    <subcellularLocation>
        <location evidence="11">Cell membrane</location>
        <topology evidence="11">Peripheral membrane protein</topology>
    </subcellularLocation>
</comment>
<dbReference type="AlphaFoldDB" id="A0A0R2RKG1"/>
<dbReference type="GO" id="GO:0005886">
    <property type="term" value="C:plasma membrane"/>
    <property type="evidence" value="ECO:0007669"/>
    <property type="project" value="UniProtKB-SubCell"/>
</dbReference>
<feature type="chain" id="PRO_5023310199" description="Phosphatidylserine decarboxylase beta chain" evidence="11">
    <location>
        <begin position="1"/>
        <end position="175"/>
    </location>
</feature>
<dbReference type="PANTHER" id="PTHR35809">
    <property type="entry name" value="ARCHAETIDYLSERINE DECARBOXYLASE PROENZYME-RELATED"/>
    <property type="match status" value="1"/>
</dbReference>
<keyword evidence="10 11" id="KW-0670">Pyruvate</keyword>
<evidence type="ECO:0000256" key="10">
    <source>
        <dbReference type="ARBA" id="ARBA00023317"/>
    </source>
</evidence>
<protein>
    <recommendedName>
        <fullName evidence="11">Phosphatidylserine decarboxylase proenzyme</fullName>
        <ecNumber evidence="11">4.1.1.65</ecNumber>
    </recommendedName>
    <component>
        <recommendedName>
            <fullName evidence="11">Phosphatidylserine decarboxylase alpha chain</fullName>
        </recommendedName>
    </component>
    <component>
        <recommendedName>
            <fullName evidence="11">Phosphatidylserine decarboxylase beta chain</fullName>
        </recommendedName>
    </component>
</protein>
<dbReference type="UniPathway" id="UPA00558">
    <property type="reaction ID" value="UER00616"/>
</dbReference>
<evidence type="ECO:0000256" key="3">
    <source>
        <dbReference type="ARBA" id="ARBA00022793"/>
    </source>
</evidence>
<feature type="transmembrane region" description="Helical" evidence="12">
    <location>
        <begin position="12"/>
        <end position="43"/>
    </location>
</feature>
<evidence type="ECO:0000256" key="12">
    <source>
        <dbReference type="SAM" id="Phobius"/>
    </source>
</evidence>
<feature type="modified residue" description="Pyruvic acid (Ser); by autocatalysis" evidence="11">
    <location>
        <position position="176"/>
    </location>
</feature>
<evidence type="ECO:0000256" key="7">
    <source>
        <dbReference type="ARBA" id="ARBA00023209"/>
    </source>
</evidence>
<dbReference type="PANTHER" id="PTHR35809:SF1">
    <property type="entry name" value="ARCHAETIDYLSERINE DECARBOXYLASE PROENZYME-RELATED"/>
    <property type="match status" value="1"/>
</dbReference>
<dbReference type="InterPro" id="IPR033175">
    <property type="entry name" value="PSD-A"/>
</dbReference>
<dbReference type="EC" id="4.1.1.65" evidence="11"/>
<feature type="active site" description="Schiff-base intermediate with substrate; via pyruvic acid" evidence="11">
    <location>
        <position position="176"/>
    </location>
</feature>
<feature type="chain" id="PRO_5023310198" description="Phosphatidylserine decarboxylase alpha chain" evidence="11">
    <location>
        <begin position="176"/>
        <end position="208"/>
    </location>
</feature>
<keyword evidence="12" id="KW-0812">Transmembrane</keyword>
<keyword evidence="8 11" id="KW-0456">Lyase</keyword>
<organism evidence="13 14">
    <name type="scientific">Verrucomicrobia subdivision 6 bacterium BACL9 MAG-120507-bin52</name>
    <dbReference type="NCBI Taxonomy" id="1655590"/>
    <lineage>
        <taxon>Bacteria</taxon>
        <taxon>Pseudomonadati</taxon>
        <taxon>Verrucomicrobiota</taxon>
        <taxon>Verrucomicrobiia</taxon>
        <taxon>Verrucomicrobiales</taxon>
        <taxon>Verrucomicrobia subdivision 6</taxon>
    </lineage>
</organism>
<proteinExistence type="inferred from homology"/>
<accession>A0A0R2RKG1</accession>
<evidence type="ECO:0000256" key="5">
    <source>
        <dbReference type="ARBA" id="ARBA00023136"/>
    </source>
</evidence>
<dbReference type="GO" id="GO:0006646">
    <property type="term" value="P:phosphatidylethanolamine biosynthetic process"/>
    <property type="evidence" value="ECO:0007669"/>
    <property type="project" value="UniProtKB-UniRule"/>
</dbReference>
<evidence type="ECO:0000256" key="8">
    <source>
        <dbReference type="ARBA" id="ARBA00023239"/>
    </source>
</evidence>
<dbReference type="GO" id="GO:0004609">
    <property type="term" value="F:phosphatidylserine decarboxylase activity"/>
    <property type="evidence" value="ECO:0007669"/>
    <property type="project" value="UniProtKB-UniRule"/>
</dbReference>
<evidence type="ECO:0000256" key="2">
    <source>
        <dbReference type="ARBA" id="ARBA00022516"/>
    </source>
</evidence>
<comment type="caution">
    <text evidence="13">The sequence shown here is derived from an EMBL/GenBank/DDBJ whole genome shotgun (WGS) entry which is preliminary data.</text>
</comment>
<comment type="similarity">
    <text evidence="11">Belongs to the phosphatidylserine decarboxylase family. PSD-A subfamily.</text>
</comment>
<keyword evidence="12" id="KW-1133">Transmembrane helix</keyword>
<dbReference type="EMBL" id="LIBO01000004">
    <property type="protein sequence ID" value="KRO63180.1"/>
    <property type="molecule type" value="Genomic_DNA"/>
</dbReference>
<comment type="function">
    <text evidence="11">Catalyzes the formation of phosphatidylethanolamine (PtdEtn) from phosphatidylserine (PtdSer).</text>
</comment>
<keyword evidence="9 11" id="KW-1208">Phospholipid metabolism</keyword>
<evidence type="ECO:0000256" key="1">
    <source>
        <dbReference type="ARBA" id="ARBA00022475"/>
    </source>
</evidence>
<keyword evidence="6 11" id="KW-0865">Zymogen</keyword>
<keyword evidence="7 11" id="KW-0594">Phospholipid biosynthesis</keyword>
<evidence type="ECO:0000256" key="6">
    <source>
        <dbReference type="ARBA" id="ARBA00023145"/>
    </source>
</evidence>
<evidence type="ECO:0000313" key="14">
    <source>
        <dbReference type="Proteomes" id="UP000051269"/>
    </source>
</evidence>
<keyword evidence="3 11" id="KW-0210">Decarboxylase</keyword>
<sequence length="208" mass="22761">MALREARPFLIGAAVLLGVCLWLGWVVGSILAGLLLIGILLFFRDPTRTPPANPLALVSPADGKVICVDESEDPCFGLGKFRRVGIFLSVLDVHVNRSPFTATIEKTHYSAGEFLDARHLEVDLRNENQTWLLRTAKGPILVRQIAGLIARRIVGWKKSGDSVTTGERIGMIRFGSRTDLYFPTSCTPQVQVGQRVVGGQTILALWPA</sequence>
<feature type="site" description="Cleavage (non-hydrolytic); by autocatalysis" evidence="11">
    <location>
        <begin position="175"/>
        <end position="176"/>
    </location>
</feature>
<reference evidence="13 14" key="1">
    <citation type="submission" date="2015-10" db="EMBL/GenBank/DDBJ databases">
        <title>Metagenome-Assembled Genomes uncover a global brackish microbiome.</title>
        <authorList>
            <person name="Hugerth L.W."/>
            <person name="Larsson J."/>
            <person name="Alneberg J."/>
            <person name="Lindh M.V."/>
            <person name="Legrand C."/>
            <person name="Pinhassi J."/>
            <person name="Andersson A.F."/>
        </authorList>
    </citation>
    <scope>NUCLEOTIDE SEQUENCE [LARGE SCALE GENOMIC DNA]</scope>
    <source>
        <strain evidence="13">BACL18 MAG-120507-bin52</strain>
    </source>
</reference>
<comment type="subunit">
    <text evidence="11">Heterodimer of a large membrane-associated beta subunit and a small pyruvoyl-containing alpha subunit.</text>
</comment>
<keyword evidence="2 11" id="KW-0444">Lipid biosynthesis</keyword>